<keyword evidence="1" id="KW-1185">Reference proteome</keyword>
<evidence type="ECO:0000313" key="1">
    <source>
        <dbReference type="Proteomes" id="UP000189701"/>
    </source>
</evidence>
<accession>A0A1U7VZB6</accession>
<dbReference type="eggNOG" id="KOG0017">
    <property type="taxonomic scope" value="Eukaryota"/>
</dbReference>
<reference evidence="1" key="1">
    <citation type="journal article" date="2013" name="Genome Biol.">
        <title>Reference genomes and transcriptomes of Nicotiana sylvestris and Nicotiana tomentosiformis.</title>
        <authorList>
            <person name="Sierro N."/>
            <person name="Battey J.N."/>
            <person name="Ouadi S."/>
            <person name="Bovet L."/>
            <person name="Goepfert S."/>
            <person name="Bakaher N."/>
            <person name="Peitsch M.C."/>
            <person name="Ivanov N.V."/>
        </authorList>
    </citation>
    <scope>NUCLEOTIDE SEQUENCE [LARGE SCALE GENOMIC DNA]</scope>
</reference>
<proteinExistence type="predicted"/>
<feature type="non-terminal residue" evidence="2">
    <location>
        <position position="125"/>
    </location>
</feature>
<name>A0A1U7VZB6_NICSY</name>
<reference evidence="2" key="2">
    <citation type="submission" date="2025-08" db="UniProtKB">
        <authorList>
            <consortium name="RefSeq"/>
        </authorList>
    </citation>
    <scope>IDENTIFICATION</scope>
    <source>
        <tissue evidence="2">Leaf</tissue>
    </source>
</reference>
<protein>
    <submittedName>
        <fullName evidence="2">Uncharacterized protein LOC104218845</fullName>
    </submittedName>
</protein>
<dbReference type="Proteomes" id="UP000189701">
    <property type="component" value="Unplaced"/>
</dbReference>
<gene>
    <name evidence="2" type="primary">LOC104218845</name>
</gene>
<organism evidence="1 2">
    <name type="scientific">Nicotiana sylvestris</name>
    <name type="common">Wood tobacco</name>
    <name type="synonym">South American tobacco</name>
    <dbReference type="NCBI Taxonomy" id="4096"/>
    <lineage>
        <taxon>Eukaryota</taxon>
        <taxon>Viridiplantae</taxon>
        <taxon>Streptophyta</taxon>
        <taxon>Embryophyta</taxon>
        <taxon>Tracheophyta</taxon>
        <taxon>Spermatophyta</taxon>
        <taxon>Magnoliopsida</taxon>
        <taxon>eudicotyledons</taxon>
        <taxon>Gunneridae</taxon>
        <taxon>Pentapetalae</taxon>
        <taxon>asterids</taxon>
        <taxon>lamiids</taxon>
        <taxon>Solanales</taxon>
        <taxon>Solanaceae</taxon>
        <taxon>Nicotianoideae</taxon>
        <taxon>Nicotianeae</taxon>
        <taxon>Nicotiana</taxon>
    </lineage>
</organism>
<dbReference type="PANTHER" id="PTHR11439">
    <property type="entry name" value="GAG-POL-RELATED RETROTRANSPOSON"/>
    <property type="match status" value="1"/>
</dbReference>
<evidence type="ECO:0000313" key="2">
    <source>
        <dbReference type="RefSeq" id="XP_009767729.1"/>
    </source>
</evidence>
<dbReference type="AlphaFoldDB" id="A0A1U7VZB6"/>
<dbReference type="RefSeq" id="XP_009767729.1">
    <property type="nucleotide sequence ID" value="XM_009769427.1"/>
</dbReference>
<sequence length="125" mass="14330">MESSKIIDTPIATATRLDIEEPGYLIEETMYRRIIGSLLYLTVNRSDIYLKGMQNLVLYYSSGDNFDLIGYVDADYAGYLVDRKSTSGKHEWKLLDKQEANAIAIFERMMLIFSKSFREPGSHDS</sequence>
<dbReference type="PANTHER" id="PTHR11439:SF486">
    <property type="entry name" value="RLK (RECEPTOR-LIKE KINASE) PROTEIN, PUTATIVE-RELATED"/>
    <property type="match status" value="1"/>
</dbReference>